<dbReference type="AlphaFoldDB" id="M6UZA2"/>
<comment type="caution">
    <text evidence="1">The sequence shown here is derived from an EMBL/GenBank/DDBJ whole genome shotgun (WGS) entry which is preliminary data.</text>
</comment>
<evidence type="ECO:0000313" key="1">
    <source>
        <dbReference type="EMBL" id="EMO42623.1"/>
    </source>
</evidence>
<evidence type="ECO:0000313" key="2">
    <source>
        <dbReference type="Proteomes" id="UP000012153"/>
    </source>
</evidence>
<reference evidence="1 2" key="1">
    <citation type="submission" date="2013-01" db="EMBL/GenBank/DDBJ databases">
        <authorList>
            <person name="Harkins D.M."/>
            <person name="Durkin A.S."/>
            <person name="Brinkac L.M."/>
            <person name="Haft D.H."/>
            <person name="Selengut J.D."/>
            <person name="Sanka R."/>
            <person name="DePew J."/>
            <person name="Purushe J."/>
            <person name="Matthias M.A."/>
            <person name="Vinetz J.M."/>
            <person name="Sutton G.G."/>
            <person name="Nierman W.C."/>
            <person name="Fouts D.E."/>
        </authorList>
    </citation>
    <scope>NUCLEOTIDE SEQUENCE [LARGE SCALE GENOMIC DNA]</scope>
    <source>
        <strain evidence="1 2">ZUN142</strain>
    </source>
</reference>
<sequence>MLRSIVSSIEFEKFRRDWSETNSMNCFLRKLFETQHNAFLNSAFRWVAFAGRYLDLIL</sequence>
<protein>
    <submittedName>
        <fullName evidence="1">Uncharacterized protein</fullName>
    </submittedName>
</protein>
<organism evidence="1 2">
    <name type="scientific">Leptospira noguchii serovar Autumnalis str. ZUN142</name>
    <dbReference type="NCBI Taxonomy" id="1085540"/>
    <lineage>
        <taxon>Bacteria</taxon>
        <taxon>Pseudomonadati</taxon>
        <taxon>Spirochaetota</taxon>
        <taxon>Spirochaetia</taxon>
        <taxon>Leptospirales</taxon>
        <taxon>Leptospiraceae</taxon>
        <taxon>Leptospira</taxon>
    </lineage>
</organism>
<accession>M6UZA2</accession>
<dbReference type="Proteomes" id="UP000012153">
    <property type="component" value="Unassembled WGS sequence"/>
</dbReference>
<gene>
    <name evidence="1" type="ORF">LEP1GSC186_0809</name>
</gene>
<name>M6UZA2_9LEPT</name>
<proteinExistence type="predicted"/>
<dbReference type="EMBL" id="AHOP02000008">
    <property type="protein sequence ID" value="EMO42623.1"/>
    <property type="molecule type" value="Genomic_DNA"/>
</dbReference>